<dbReference type="EMBL" id="QXTE01000013">
    <property type="protein sequence ID" value="TFK14110.1"/>
    <property type="molecule type" value="Genomic_DNA"/>
</dbReference>
<evidence type="ECO:0000313" key="2">
    <source>
        <dbReference type="Proteomes" id="UP000297703"/>
    </source>
</evidence>
<dbReference type="AlphaFoldDB" id="A0A4D9F816"/>
<proteinExistence type="predicted"/>
<keyword evidence="2" id="KW-1185">Reference proteome</keyword>
<protein>
    <submittedName>
        <fullName evidence="1">28S ribosomal protein S16, mitochondrial-like</fullName>
    </submittedName>
</protein>
<sequence length="121" mass="12767">MGHETTQEETAPEPEPGRVGTCFVVTVPAIHPPFGPLSFSFYQLCQPANDSASSGTALASSRRQHECSAHGISMAAEMWIDSRAGKAAFCNCTSPPGAENKSKLPTHTSTKETTCLVSLAD</sequence>
<reference evidence="1 2" key="1">
    <citation type="submission" date="2019-04" db="EMBL/GenBank/DDBJ databases">
        <title>Draft genome of the big-headed turtle Platysternon megacephalum.</title>
        <authorList>
            <person name="Gong S."/>
        </authorList>
    </citation>
    <scope>NUCLEOTIDE SEQUENCE [LARGE SCALE GENOMIC DNA]</scope>
    <source>
        <strain evidence="1">DO16091913</strain>
        <tissue evidence="1">Muscle</tissue>
    </source>
</reference>
<dbReference type="Proteomes" id="UP000297703">
    <property type="component" value="Unassembled WGS sequence"/>
</dbReference>
<reference evidence="1 2" key="2">
    <citation type="submission" date="2019-04" db="EMBL/GenBank/DDBJ databases">
        <title>The genome sequence of big-headed turtle.</title>
        <authorList>
            <person name="Gong S."/>
        </authorList>
    </citation>
    <scope>NUCLEOTIDE SEQUENCE [LARGE SCALE GENOMIC DNA]</scope>
    <source>
        <strain evidence="1">DO16091913</strain>
        <tissue evidence="1">Muscle</tissue>
    </source>
</reference>
<gene>
    <name evidence="1" type="ORF">DR999_PMT02551</name>
</gene>
<accession>A0A4D9F816</accession>
<keyword evidence="1" id="KW-0687">Ribonucleoprotein</keyword>
<comment type="caution">
    <text evidence="1">The sequence shown here is derived from an EMBL/GenBank/DDBJ whole genome shotgun (WGS) entry which is preliminary data.</text>
</comment>
<dbReference type="GO" id="GO:0005840">
    <property type="term" value="C:ribosome"/>
    <property type="evidence" value="ECO:0007669"/>
    <property type="project" value="UniProtKB-KW"/>
</dbReference>
<name>A0A4D9F816_9SAUR</name>
<evidence type="ECO:0000313" key="1">
    <source>
        <dbReference type="EMBL" id="TFK14110.1"/>
    </source>
</evidence>
<organism evidence="1 2">
    <name type="scientific">Platysternon megacephalum</name>
    <name type="common">big-headed turtle</name>
    <dbReference type="NCBI Taxonomy" id="55544"/>
    <lineage>
        <taxon>Eukaryota</taxon>
        <taxon>Metazoa</taxon>
        <taxon>Chordata</taxon>
        <taxon>Craniata</taxon>
        <taxon>Vertebrata</taxon>
        <taxon>Euteleostomi</taxon>
        <taxon>Archelosauria</taxon>
        <taxon>Testudinata</taxon>
        <taxon>Testudines</taxon>
        <taxon>Cryptodira</taxon>
        <taxon>Durocryptodira</taxon>
        <taxon>Testudinoidea</taxon>
        <taxon>Platysternidae</taxon>
        <taxon>Platysternon</taxon>
    </lineage>
</organism>
<keyword evidence="1" id="KW-0689">Ribosomal protein</keyword>